<evidence type="ECO:0000313" key="2">
    <source>
        <dbReference type="Proteomes" id="UP000315363"/>
    </source>
</evidence>
<gene>
    <name evidence="1" type="ORF">GQ41_2231</name>
</gene>
<name>A0ABY3AAT5_9FLAO</name>
<comment type="caution">
    <text evidence="1">The sequence shown here is derived from an EMBL/GenBank/DDBJ whole genome shotgun (WGS) entry which is preliminary data.</text>
</comment>
<keyword evidence="2" id="KW-1185">Reference proteome</keyword>
<sequence length="139" mass="16072">MKKALLSILVIVLFFLLVDFIKANVSVPRGIQIKIDEISSEYHGVISDKFAVRNTNPTHLKIITETDVIEISPNQKIVELAEIGDSLIKPANENFAYLKKQNGQLHKIFYTKLSQKTRNHKSFPKEWTENWMESSEWDK</sequence>
<dbReference type="Proteomes" id="UP000315363">
    <property type="component" value="Unassembled WGS sequence"/>
</dbReference>
<proteinExistence type="predicted"/>
<accession>A0ABY3AAT5</accession>
<organism evidence="1 2">
    <name type="scientific">Arenibacter algicola</name>
    <dbReference type="NCBI Taxonomy" id="616991"/>
    <lineage>
        <taxon>Bacteria</taxon>
        <taxon>Pseudomonadati</taxon>
        <taxon>Bacteroidota</taxon>
        <taxon>Flavobacteriia</taxon>
        <taxon>Flavobacteriales</taxon>
        <taxon>Flavobacteriaceae</taxon>
        <taxon>Arenibacter</taxon>
    </lineage>
</organism>
<dbReference type="RefSeq" id="WP_142189495.1">
    <property type="nucleotide sequence ID" value="NZ_VHIF01000001.1"/>
</dbReference>
<dbReference type="EMBL" id="VHIF01000001">
    <property type="protein sequence ID" value="TQO37610.1"/>
    <property type="molecule type" value="Genomic_DNA"/>
</dbReference>
<reference evidence="1 2" key="1">
    <citation type="submission" date="2019-06" db="EMBL/GenBank/DDBJ databases">
        <title>A large-scale integrated study on North Sea by COGITO (Coastal Microbe Genomic &amp; Taxonomic Observatory).</title>
        <authorList>
            <person name="Teeling H."/>
        </authorList>
    </citation>
    <scope>NUCLEOTIDE SEQUENCE [LARGE SCALE GENOMIC DNA]</scope>
    <source>
        <strain evidence="1 2">MAR_2009_79</strain>
    </source>
</reference>
<protein>
    <submittedName>
        <fullName evidence="1">Uncharacterized protein</fullName>
    </submittedName>
</protein>
<evidence type="ECO:0000313" key="1">
    <source>
        <dbReference type="EMBL" id="TQO37610.1"/>
    </source>
</evidence>